<comment type="caution">
    <text evidence="2">The sequence shown here is derived from an EMBL/GenBank/DDBJ whole genome shotgun (WGS) entry which is preliminary data.</text>
</comment>
<dbReference type="Gene3D" id="3.60.15.10">
    <property type="entry name" value="Ribonuclease Z/Hydroxyacylglutathione hydrolase-like"/>
    <property type="match status" value="1"/>
</dbReference>
<dbReference type="Gene3D" id="2.60.120.10">
    <property type="entry name" value="Jelly Rolls"/>
    <property type="match status" value="2"/>
</dbReference>
<dbReference type="InterPro" id="IPR018490">
    <property type="entry name" value="cNMP-bd_dom_sf"/>
</dbReference>
<proteinExistence type="predicted"/>
<protein>
    <submittedName>
        <fullName evidence="2">Cyclic nucleotide-binding protein</fullName>
    </submittedName>
</protein>
<feature type="domain" description="Cyclic nucleotide-binding" evidence="1">
    <location>
        <begin position="512"/>
        <end position="590"/>
    </location>
</feature>
<sequence>MIEKTQITTGVYWVAVPKAQLRILCGCPADCVKHLMKKGLIQWVEKNGVKYETGPNAILLSDLSLQNGHFANLAEFPVLQMLYRQGIIIPKHPNNTGDKPILIGQEEIVRSQMNYIYRGNYGLISQQEIEAAGITPDVADEMMRLKLRFAFGSIRPTEDLLEDCVVRDQTIEIRNGVFVRRLGFNVYEFGYEEDSVQVDLNLSEGEAYETPYDLGAHQVSRDYFAVTHSGEGDGWDINRPCMASIVTFQGRIYLIDAGPNIAHTLNALGINVNEVEGIFHTHAHDDHFSGLTSLIRSDHRVKYYSTRLVRESVTKKLAALMSIDENQFDEFFEVHDLEFDTWNNVNGLEVFPVFSPHPVETNILFLRALWKEGYVTYAHLADITSFDVLEQMISDDPDTPGISREFYERTRSHYLTKVNLKKIDIGGGMIHGLATDFRTDNSTKIVLAHKASPLTNQEKEIGSGLAFGMTDVLIPGKIDYYLKYAAKYLNAYYPTVPESEINMLLNCPRVSFSAGTILLKNNEAPAHVYLILTGSVEFIRAESKVNNILSAGSLAGEMGALFGLINFGTYRAASYIETLQIPSHLFEEFVARNRIFNEIQRVQDRIEFMRSTSLFGESVSYPIQTKIAQVMEQEFYPEGSEIKLNQPSLVLIRRGQVELLMEGKTPLVVEEGEFCGEETILGQQRHFLIKAVKDSRVYKIGDSELLREIPIVRWKLLERSEQRSSAFWLGA</sequence>
<dbReference type="EMBL" id="NZEX01000057">
    <property type="protein sequence ID" value="MAH62866.1"/>
    <property type="molecule type" value="Genomic_DNA"/>
</dbReference>
<dbReference type="Pfam" id="PF23023">
    <property type="entry name" value="Anti-Pycsar_Apyc1"/>
    <property type="match status" value="1"/>
</dbReference>
<dbReference type="SUPFAM" id="SSF51206">
    <property type="entry name" value="cAMP-binding domain-like"/>
    <property type="match status" value="2"/>
</dbReference>
<organism evidence="2 3">
    <name type="scientific">SAR324 cluster bacterium</name>
    <dbReference type="NCBI Taxonomy" id="2024889"/>
    <lineage>
        <taxon>Bacteria</taxon>
        <taxon>Deltaproteobacteria</taxon>
        <taxon>SAR324 cluster</taxon>
    </lineage>
</organism>
<evidence type="ECO:0000313" key="2">
    <source>
        <dbReference type="EMBL" id="MAH62866.1"/>
    </source>
</evidence>
<evidence type="ECO:0000259" key="1">
    <source>
        <dbReference type="PROSITE" id="PS50042"/>
    </source>
</evidence>
<name>A0A2D6YI54_9DELT</name>
<dbReference type="InterPro" id="IPR014710">
    <property type="entry name" value="RmlC-like_jellyroll"/>
</dbReference>
<dbReference type="Proteomes" id="UP000226525">
    <property type="component" value="Unassembled WGS sequence"/>
</dbReference>
<dbReference type="AlphaFoldDB" id="A0A2D6YI54"/>
<dbReference type="CDD" id="cd00038">
    <property type="entry name" value="CAP_ED"/>
    <property type="match status" value="2"/>
</dbReference>
<reference evidence="3" key="1">
    <citation type="submission" date="2017-09" db="EMBL/GenBank/DDBJ databases">
        <title>The Reconstruction of 2,631 Draft Metagenome-Assembled Genomes from the Global Oceans.</title>
        <authorList>
            <person name="Tully B.J."/>
            <person name="Graham E.D."/>
            <person name="Heidelberg J.F."/>
        </authorList>
    </citation>
    <scope>NUCLEOTIDE SEQUENCE [LARGE SCALE GENOMIC DNA]</scope>
</reference>
<dbReference type="SUPFAM" id="SSF56281">
    <property type="entry name" value="Metallo-hydrolase/oxidoreductase"/>
    <property type="match status" value="1"/>
</dbReference>
<accession>A0A2D6YI54</accession>
<dbReference type="SMART" id="SM00100">
    <property type="entry name" value="cNMP"/>
    <property type="match status" value="2"/>
</dbReference>
<dbReference type="PROSITE" id="PS50042">
    <property type="entry name" value="CNMP_BINDING_3"/>
    <property type="match status" value="1"/>
</dbReference>
<dbReference type="Pfam" id="PF00027">
    <property type="entry name" value="cNMP_binding"/>
    <property type="match status" value="1"/>
</dbReference>
<dbReference type="InterPro" id="IPR000595">
    <property type="entry name" value="cNMP-bd_dom"/>
</dbReference>
<dbReference type="InterPro" id="IPR036866">
    <property type="entry name" value="RibonucZ/Hydroxyglut_hydro"/>
</dbReference>
<gene>
    <name evidence="2" type="ORF">CMN54_05325</name>
</gene>
<evidence type="ECO:0000313" key="3">
    <source>
        <dbReference type="Proteomes" id="UP000226525"/>
    </source>
</evidence>